<dbReference type="CDD" id="cd07313">
    <property type="entry name" value="terB_like_2"/>
    <property type="match status" value="1"/>
</dbReference>
<dbReference type="OrthoDB" id="5402150at2"/>
<name>A0A1Y5RRW2_9RHOB</name>
<evidence type="ECO:0000313" key="3">
    <source>
        <dbReference type="Proteomes" id="UP000193623"/>
    </source>
</evidence>
<organism evidence="2 3">
    <name type="scientific">Pseudooctadecabacter jejudonensis</name>
    <dbReference type="NCBI Taxonomy" id="1391910"/>
    <lineage>
        <taxon>Bacteria</taxon>
        <taxon>Pseudomonadati</taxon>
        <taxon>Pseudomonadota</taxon>
        <taxon>Alphaproteobacteria</taxon>
        <taxon>Rhodobacterales</taxon>
        <taxon>Paracoccaceae</taxon>
        <taxon>Pseudooctadecabacter</taxon>
    </lineage>
</organism>
<keyword evidence="3" id="KW-1185">Reference proteome</keyword>
<dbReference type="EMBL" id="FWFT01000001">
    <property type="protein sequence ID" value="SLN21105.1"/>
    <property type="molecule type" value="Genomic_DNA"/>
</dbReference>
<evidence type="ECO:0000313" key="2">
    <source>
        <dbReference type="EMBL" id="SLN21105.1"/>
    </source>
</evidence>
<dbReference type="RefSeq" id="WP_085863227.1">
    <property type="nucleotide sequence ID" value="NZ_FWFT01000001.1"/>
</dbReference>
<sequence>MFADLFKRLTAPDPAPLSPSDARVALGALLVRLARSDGNYDADEVAQIDAVLATRYGLSEAEAASLRAECETAEQEAPDTVRFTRAIKDAVPFEDRIGVIEGLWSVVLADGKRDKAEDALLRMVAPMLGVSDQDSHAARLRVSSDS</sequence>
<gene>
    <name evidence="2" type="ORF">PSJ8397_00811</name>
</gene>
<accession>A0A1Y5RRW2</accession>
<dbReference type="Pfam" id="PF05099">
    <property type="entry name" value="TerB"/>
    <property type="match status" value="1"/>
</dbReference>
<dbReference type="Gene3D" id="1.10.3680.10">
    <property type="entry name" value="TerB-like"/>
    <property type="match status" value="1"/>
</dbReference>
<dbReference type="InterPro" id="IPR029024">
    <property type="entry name" value="TerB-like"/>
</dbReference>
<reference evidence="2 3" key="1">
    <citation type="submission" date="2017-03" db="EMBL/GenBank/DDBJ databases">
        <authorList>
            <person name="Afonso C.L."/>
            <person name="Miller P.J."/>
            <person name="Scott M.A."/>
            <person name="Spackman E."/>
            <person name="Goraichik I."/>
            <person name="Dimitrov K.M."/>
            <person name="Suarez D.L."/>
            <person name="Swayne D.E."/>
        </authorList>
    </citation>
    <scope>NUCLEOTIDE SEQUENCE [LARGE SCALE GENOMIC DNA]</scope>
    <source>
        <strain evidence="2 3">CECT 8397</strain>
    </source>
</reference>
<protein>
    <submittedName>
        <fullName evidence="2">Tellurite resistance protein TerB</fullName>
    </submittedName>
</protein>
<dbReference type="InterPro" id="IPR007791">
    <property type="entry name" value="DjlA_N"/>
</dbReference>
<proteinExistence type="predicted"/>
<dbReference type="AlphaFoldDB" id="A0A1Y5RRW2"/>
<dbReference type="Proteomes" id="UP000193623">
    <property type="component" value="Unassembled WGS sequence"/>
</dbReference>
<evidence type="ECO:0000259" key="1">
    <source>
        <dbReference type="Pfam" id="PF05099"/>
    </source>
</evidence>
<dbReference type="SUPFAM" id="SSF158682">
    <property type="entry name" value="TerB-like"/>
    <property type="match status" value="1"/>
</dbReference>
<feature type="domain" description="Co-chaperone DjlA N-terminal" evidence="1">
    <location>
        <begin position="24"/>
        <end position="139"/>
    </location>
</feature>